<protein>
    <submittedName>
        <fullName evidence="1">Uncharacterized protein</fullName>
    </submittedName>
</protein>
<comment type="caution">
    <text evidence="1">The sequence shown here is derived from an EMBL/GenBank/DDBJ whole genome shotgun (WGS) entry which is preliminary data.</text>
</comment>
<dbReference type="EMBL" id="JAHUTI010080202">
    <property type="protein sequence ID" value="MED6258252.1"/>
    <property type="molecule type" value="Genomic_DNA"/>
</dbReference>
<accession>A0ABU7C5N1</accession>
<evidence type="ECO:0000313" key="2">
    <source>
        <dbReference type="Proteomes" id="UP001345963"/>
    </source>
</evidence>
<organism evidence="1 2">
    <name type="scientific">Ataeniobius toweri</name>
    <dbReference type="NCBI Taxonomy" id="208326"/>
    <lineage>
        <taxon>Eukaryota</taxon>
        <taxon>Metazoa</taxon>
        <taxon>Chordata</taxon>
        <taxon>Craniata</taxon>
        <taxon>Vertebrata</taxon>
        <taxon>Euteleostomi</taxon>
        <taxon>Actinopterygii</taxon>
        <taxon>Neopterygii</taxon>
        <taxon>Teleostei</taxon>
        <taxon>Neoteleostei</taxon>
        <taxon>Acanthomorphata</taxon>
        <taxon>Ovalentaria</taxon>
        <taxon>Atherinomorphae</taxon>
        <taxon>Cyprinodontiformes</taxon>
        <taxon>Goodeidae</taxon>
        <taxon>Ataeniobius</taxon>
    </lineage>
</organism>
<evidence type="ECO:0000313" key="1">
    <source>
        <dbReference type="EMBL" id="MED6258252.1"/>
    </source>
</evidence>
<keyword evidence="2" id="KW-1185">Reference proteome</keyword>
<gene>
    <name evidence="1" type="ORF">ATANTOWER_004818</name>
</gene>
<sequence>MRPGQDRTSQLMQTQEVSCSWRICRGLSCIGSDGWMKPRCCSAEQTEPVADEELLRENPKQAFNQQQMVLFRNLYFYRTTGPLSAVVTWQQKTSVARSLRDTWTEDVKTRFMRRGAELQSNLDGPQENIWIRSVFG</sequence>
<reference evidence="1 2" key="1">
    <citation type="submission" date="2021-07" db="EMBL/GenBank/DDBJ databases">
        <authorList>
            <person name="Palmer J.M."/>
        </authorList>
    </citation>
    <scope>NUCLEOTIDE SEQUENCE [LARGE SCALE GENOMIC DNA]</scope>
    <source>
        <strain evidence="1 2">AT_MEX2019</strain>
        <tissue evidence="1">Muscle</tissue>
    </source>
</reference>
<dbReference type="Proteomes" id="UP001345963">
    <property type="component" value="Unassembled WGS sequence"/>
</dbReference>
<proteinExistence type="predicted"/>
<name>A0ABU7C5N1_9TELE</name>